<dbReference type="EMBL" id="WBVY01000002">
    <property type="protein sequence ID" value="KAB2657834.1"/>
    <property type="molecule type" value="Genomic_DNA"/>
</dbReference>
<organism evidence="1 2">
    <name type="scientific">Brucella tritici</name>
    <dbReference type="NCBI Taxonomy" id="94626"/>
    <lineage>
        <taxon>Bacteria</taxon>
        <taxon>Pseudomonadati</taxon>
        <taxon>Pseudomonadota</taxon>
        <taxon>Alphaproteobacteria</taxon>
        <taxon>Hyphomicrobiales</taxon>
        <taxon>Brucellaceae</taxon>
        <taxon>Brucella/Ochrobactrum group</taxon>
        <taxon>Brucella</taxon>
    </lineage>
</organism>
<reference evidence="1 2" key="1">
    <citation type="submission" date="2019-09" db="EMBL/GenBank/DDBJ databases">
        <title>Taxonomic organization of the family Brucellaceae based on a phylogenomic approach.</title>
        <authorList>
            <person name="Leclercq S."/>
            <person name="Cloeckaert A."/>
            <person name="Zygmunt M.S."/>
        </authorList>
    </citation>
    <scope>NUCLEOTIDE SEQUENCE [LARGE SCALE GENOMIC DNA]</scope>
    <source>
        <strain evidence="1 2">TA93</strain>
    </source>
</reference>
<comment type="caution">
    <text evidence="1">The sequence shown here is derived from an EMBL/GenBank/DDBJ whole genome shotgun (WGS) entry which is preliminary data.</text>
</comment>
<name>A0A7V7VVY5_9HYPH</name>
<gene>
    <name evidence="1" type="ORF">F9K94_06350</name>
</gene>
<evidence type="ECO:0000313" key="1">
    <source>
        <dbReference type="EMBL" id="KAB2657834.1"/>
    </source>
</evidence>
<sequence>MSQQQALRGRQFSFCRGLTDIRFTHMLKRRSCVVGGRHGGKDRRAVGGKEAGSIEAVRIGLVIGEADAFLVTLANSLYFAISIAELSSSTA</sequence>
<proteinExistence type="predicted"/>
<accession>A0A7V7VVY5</accession>
<protein>
    <submittedName>
        <fullName evidence="1">Uncharacterized protein</fullName>
    </submittedName>
</protein>
<dbReference type="AlphaFoldDB" id="A0A7V7VVY5"/>
<dbReference type="Proteomes" id="UP000460650">
    <property type="component" value="Unassembled WGS sequence"/>
</dbReference>
<evidence type="ECO:0000313" key="2">
    <source>
        <dbReference type="Proteomes" id="UP000460650"/>
    </source>
</evidence>
<dbReference type="RefSeq" id="WP_151644320.1">
    <property type="nucleotide sequence ID" value="NZ_WBVY01000002.1"/>
</dbReference>